<dbReference type="Pfam" id="PF09624">
    <property type="entry name" value="DUF2393"/>
    <property type="match status" value="1"/>
</dbReference>
<feature type="region of interest" description="Disordered" evidence="1">
    <location>
        <begin position="231"/>
        <end position="326"/>
    </location>
</feature>
<accession>A0A4V6HZ07</accession>
<dbReference type="OrthoDB" id="5330059at2"/>
<dbReference type="RefSeq" id="WP_034346190.1">
    <property type="nucleotide sequence ID" value="NZ_FZNG01000040.1"/>
</dbReference>
<keyword evidence="2" id="KW-0812">Transmembrane</keyword>
<evidence type="ECO:0000256" key="1">
    <source>
        <dbReference type="SAM" id="MobiDB-lite"/>
    </source>
</evidence>
<gene>
    <name evidence="3" type="ORF">LS81_007150</name>
</gene>
<name>A0A4V6HZ07_9HELI</name>
<dbReference type="InterPro" id="IPR013417">
    <property type="entry name" value="CHP02588"/>
</dbReference>
<dbReference type="Proteomes" id="UP000029878">
    <property type="component" value="Unassembled WGS sequence"/>
</dbReference>
<comment type="caution">
    <text evidence="3">The sequence shown here is derived from an EMBL/GenBank/DDBJ whole genome shotgun (WGS) entry which is preliminary data.</text>
</comment>
<reference evidence="3 4" key="1">
    <citation type="journal article" date="2014" name="Genome Announc.">
        <title>Draft genome sequences of eight enterohepatic helicobacter species isolated from both laboratory and wild rodents.</title>
        <authorList>
            <person name="Sheh A."/>
            <person name="Shen Z."/>
            <person name="Fox J.G."/>
        </authorList>
    </citation>
    <scope>NUCLEOTIDE SEQUENCE [LARGE SCALE GENOMIC DNA]</scope>
    <source>
        <strain evidence="3 4">ATCC 700114</strain>
    </source>
</reference>
<feature type="transmembrane region" description="Helical" evidence="2">
    <location>
        <begin position="12"/>
        <end position="36"/>
    </location>
</feature>
<keyword evidence="2" id="KW-1133">Transmembrane helix</keyword>
<dbReference type="AlphaFoldDB" id="A0A4V6HZ07"/>
<organism evidence="3 4">
    <name type="scientific">Helicobacter trogontum</name>
    <dbReference type="NCBI Taxonomy" id="50960"/>
    <lineage>
        <taxon>Bacteria</taxon>
        <taxon>Pseudomonadati</taxon>
        <taxon>Campylobacterota</taxon>
        <taxon>Epsilonproteobacteria</taxon>
        <taxon>Campylobacterales</taxon>
        <taxon>Helicobacteraceae</taxon>
        <taxon>Helicobacter</taxon>
    </lineage>
</organism>
<sequence>MKEQILNFISYFHLYDLILFASFALIAMCFVFLSFISFRKKIISIPLFLLGFCFIVAIPFAMRYFMEERFYKIDKEIAYDRTYNYSDVYQYIATITNVGKRNIAGCVFSHQILYDTDNEQGMTKYKHIILNYVKPKKVYNRDIPMDLKVGQSVNISEVMENYAHKGEKYITKVECYGKVRHKEGAKVLQGFYKDDAKNGSGEDKASKQVADEAGKDDMRAYTDEIEQLENAKRSKEVVSQSQAMSVEDSLGDSNTRVETNNNINQDMESKDNQMQNNANVIPESNTSQSQGIPPQVVLPPQEEKMSPNWREERDRFNPPLLKEMPR</sequence>
<feature type="region of interest" description="Disordered" evidence="1">
    <location>
        <begin position="194"/>
        <end position="215"/>
    </location>
</feature>
<keyword evidence="2" id="KW-0472">Membrane</keyword>
<feature type="compositionally biased region" description="Polar residues" evidence="1">
    <location>
        <begin position="251"/>
        <end position="292"/>
    </location>
</feature>
<proteinExistence type="predicted"/>
<evidence type="ECO:0000313" key="3">
    <source>
        <dbReference type="EMBL" id="TLD82602.1"/>
    </source>
</evidence>
<evidence type="ECO:0000256" key="2">
    <source>
        <dbReference type="SAM" id="Phobius"/>
    </source>
</evidence>
<feature type="compositionally biased region" description="Basic and acidic residues" evidence="1">
    <location>
        <begin position="301"/>
        <end position="316"/>
    </location>
</feature>
<protein>
    <submittedName>
        <fullName evidence="3">DUF2393 domain-containing protein</fullName>
    </submittedName>
</protein>
<feature type="transmembrane region" description="Helical" evidence="2">
    <location>
        <begin position="42"/>
        <end position="65"/>
    </location>
</feature>
<evidence type="ECO:0000313" key="4">
    <source>
        <dbReference type="Proteomes" id="UP000029878"/>
    </source>
</evidence>
<dbReference type="EMBL" id="JRPL02000017">
    <property type="protein sequence ID" value="TLD82602.1"/>
    <property type="molecule type" value="Genomic_DNA"/>
</dbReference>